<dbReference type="Gene3D" id="3.30.250.20">
    <property type="entry name" value="L1 transposable element, C-terminal domain"/>
    <property type="match status" value="1"/>
</dbReference>
<comment type="caution">
    <text evidence="1">The sequence shown here is derived from an EMBL/GenBank/DDBJ whole genome shotgun (WGS) entry which is preliminary data.</text>
</comment>
<dbReference type="InterPro" id="IPR004244">
    <property type="entry name" value="Transposase_22"/>
</dbReference>
<sequence>MDKVEDLGNRSRSSNLRFVRVPEAAEGRDLLGFMSHLIPQLLGPENFTAPPPIERAHRTPTELIFNGNRIFIYPDYSADLAKMRHSFDPVKRRLRELNLKFSLRYPCTLSVWVDGKEQQFTDHKAAEEAFISFRNSSMNSPP</sequence>
<dbReference type="PANTHER" id="PTHR11505">
    <property type="entry name" value="L1 TRANSPOSABLE ELEMENT-RELATED"/>
    <property type="match status" value="1"/>
</dbReference>
<dbReference type="AlphaFoldDB" id="A0A9Q1FY62"/>
<dbReference type="Proteomes" id="UP001152622">
    <property type="component" value="Chromosome 3"/>
</dbReference>
<accession>A0A9Q1FY62</accession>
<dbReference type="Gene3D" id="3.30.70.1820">
    <property type="entry name" value="L1 transposable element, RRM domain"/>
    <property type="match status" value="1"/>
</dbReference>
<dbReference type="OrthoDB" id="10059413at2759"/>
<evidence type="ECO:0000313" key="1">
    <source>
        <dbReference type="EMBL" id="KAJ8369554.1"/>
    </source>
</evidence>
<dbReference type="InterPro" id="IPR042566">
    <property type="entry name" value="L1_C"/>
</dbReference>
<gene>
    <name evidence="1" type="ORF">SKAU_G00095820</name>
</gene>
<name>A0A9Q1FY62_SYNKA</name>
<keyword evidence="2" id="KW-1185">Reference proteome</keyword>
<dbReference type="EMBL" id="JAINUF010000003">
    <property type="protein sequence ID" value="KAJ8369554.1"/>
    <property type="molecule type" value="Genomic_DNA"/>
</dbReference>
<reference evidence="1" key="1">
    <citation type="journal article" date="2023" name="Science">
        <title>Genome structures resolve the early diversification of teleost fishes.</title>
        <authorList>
            <person name="Parey E."/>
            <person name="Louis A."/>
            <person name="Montfort J."/>
            <person name="Bouchez O."/>
            <person name="Roques C."/>
            <person name="Iampietro C."/>
            <person name="Lluch J."/>
            <person name="Castinel A."/>
            <person name="Donnadieu C."/>
            <person name="Desvignes T."/>
            <person name="Floi Bucao C."/>
            <person name="Jouanno E."/>
            <person name="Wen M."/>
            <person name="Mejri S."/>
            <person name="Dirks R."/>
            <person name="Jansen H."/>
            <person name="Henkel C."/>
            <person name="Chen W.J."/>
            <person name="Zahm M."/>
            <person name="Cabau C."/>
            <person name="Klopp C."/>
            <person name="Thompson A.W."/>
            <person name="Robinson-Rechavi M."/>
            <person name="Braasch I."/>
            <person name="Lecointre G."/>
            <person name="Bobe J."/>
            <person name="Postlethwait J.H."/>
            <person name="Berthelot C."/>
            <person name="Roest Crollius H."/>
            <person name="Guiguen Y."/>
        </authorList>
    </citation>
    <scope>NUCLEOTIDE SEQUENCE</scope>
    <source>
        <strain evidence="1">WJC10195</strain>
    </source>
</reference>
<evidence type="ECO:0000313" key="2">
    <source>
        <dbReference type="Proteomes" id="UP001152622"/>
    </source>
</evidence>
<organism evidence="1 2">
    <name type="scientific">Synaphobranchus kaupii</name>
    <name type="common">Kaup's arrowtooth eel</name>
    <dbReference type="NCBI Taxonomy" id="118154"/>
    <lineage>
        <taxon>Eukaryota</taxon>
        <taxon>Metazoa</taxon>
        <taxon>Chordata</taxon>
        <taxon>Craniata</taxon>
        <taxon>Vertebrata</taxon>
        <taxon>Euteleostomi</taxon>
        <taxon>Actinopterygii</taxon>
        <taxon>Neopterygii</taxon>
        <taxon>Teleostei</taxon>
        <taxon>Anguilliformes</taxon>
        <taxon>Synaphobranchidae</taxon>
        <taxon>Synaphobranchus</taxon>
    </lineage>
</organism>
<protein>
    <submittedName>
        <fullName evidence="1">Uncharacterized protein</fullName>
    </submittedName>
</protein>
<proteinExistence type="predicted"/>